<name>A0A8S5PIP9_9CAUD</name>
<keyword evidence="1" id="KW-0067">ATP-binding</keyword>
<sequence length="113" mass="13247">MEIMNLPRGCGKTTNIIIEAVKTGYPIITLYNAMRKRIERRAEEITNQKITVYTVAEFLDDGFWRGKIDKKPEYVLIDELSFVLEELLGAKCEMATMTSKSLEEYYERRDRDK</sequence>
<reference evidence="1" key="1">
    <citation type="journal article" date="2021" name="Proc. Natl. Acad. Sci. U.S.A.">
        <title>A Catalog of Tens of Thousands of Viruses from Human Metagenomes Reveals Hidden Associations with Chronic Diseases.</title>
        <authorList>
            <person name="Tisza M.J."/>
            <person name="Buck C.B."/>
        </authorList>
    </citation>
    <scope>NUCLEOTIDE SEQUENCE</scope>
    <source>
        <strain evidence="1">CtL0q1</strain>
    </source>
</reference>
<proteinExistence type="predicted"/>
<protein>
    <submittedName>
        <fullName evidence="1">Helicase/RNA Complex, VIRAL PROTEIN-RNA complex</fullName>
    </submittedName>
</protein>
<keyword evidence="1" id="KW-0378">Hydrolase</keyword>
<keyword evidence="1" id="KW-0547">Nucleotide-binding</keyword>
<dbReference type="EMBL" id="BK015443">
    <property type="protein sequence ID" value="DAE06934.1"/>
    <property type="molecule type" value="Genomic_DNA"/>
</dbReference>
<organism evidence="1">
    <name type="scientific">Siphoviridae sp. ctL0q1</name>
    <dbReference type="NCBI Taxonomy" id="2825449"/>
    <lineage>
        <taxon>Viruses</taxon>
        <taxon>Duplodnaviria</taxon>
        <taxon>Heunggongvirae</taxon>
        <taxon>Uroviricota</taxon>
        <taxon>Caudoviricetes</taxon>
    </lineage>
</organism>
<accession>A0A8S5PIP9</accession>
<dbReference type="GO" id="GO:0004386">
    <property type="term" value="F:helicase activity"/>
    <property type="evidence" value="ECO:0007669"/>
    <property type="project" value="UniProtKB-KW"/>
</dbReference>
<dbReference type="InterPro" id="IPR027417">
    <property type="entry name" value="P-loop_NTPase"/>
</dbReference>
<dbReference type="Gene3D" id="3.40.50.300">
    <property type="entry name" value="P-loop containing nucleotide triphosphate hydrolases"/>
    <property type="match status" value="1"/>
</dbReference>
<evidence type="ECO:0000313" key="1">
    <source>
        <dbReference type="EMBL" id="DAE06934.1"/>
    </source>
</evidence>
<keyword evidence="1" id="KW-0347">Helicase</keyword>